<dbReference type="Proteomes" id="UP000634136">
    <property type="component" value="Unassembled WGS sequence"/>
</dbReference>
<dbReference type="Gene3D" id="3.30.420.10">
    <property type="entry name" value="Ribonuclease H-like superfamily/Ribonuclease H"/>
    <property type="match status" value="1"/>
</dbReference>
<dbReference type="AlphaFoldDB" id="A0A835CKL6"/>
<dbReference type="Pfam" id="PF13966">
    <property type="entry name" value="zf-RVT"/>
    <property type="match status" value="1"/>
</dbReference>
<dbReference type="CDD" id="cd06222">
    <property type="entry name" value="RNase_H_like"/>
    <property type="match status" value="1"/>
</dbReference>
<reference evidence="12" key="1">
    <citation type="submission" date="2020-09" db="EMBL/GenBank/DDBJ databases">
        <title>Genome-Enabled Discovery of Anthraquinone Biosynthesis in Senna tora.</title>
        <authorList>
            <person name="Kang S.-H."/>
            <person name="Pandey R.P."/>
            <person name="Lee C.-M."/>
            <person name="Sim J.-S."/>
            <person name="Jeong J.-T."/>
            <person name="Choi B.-S."/>
            <person name="Jung M."/>
            <person name="Ginzburg D."/>
            <person name="Zhao K."/>
            <person name="Won S.Y."/>
            <person name="Oh T.-J."/>
            <person name="Yu Y."/>
            <person name="Kim N.-H."/>
            <person name="Lee O.R."/>
            <person name="Lee T.-H."/>
            <person name="Bashyal P."/>
            <person name="Kim T.-S."/>
            <person name="Lee W.-H."/>
            <person name="Kawkins C."/>
            <person name="Kim C.-K."/>
            <person name="Kim J.S."/>
            <person name="Ahn B.O."/>
            <person name="Rhee S.Y."/>
            <person name="Sohng J.K."/>
        </authorList>
    </citation>
    <scope>NUCLEOTIDE SEQUENCE</scope>
    <source>
        <tissue evidence="12">Leaf</tissue>
    </source>
</reference>
<feature type="domain" description="RNase H type-1" evidence="9">
    <location>
        <begin position="291"/>
        <end position="404"/>
    </location>
</feature>
<keyword evidence="6" id="KW-0732">Signal</keyword>
<keyword evidence="13" id="KW-1185">Reference proteome</keyword>
<dbReference type="InterPro" id="IPR012337">
    <property type="entry name" value="RNaseH-like_sf"/>
</dbReference>
<comment type="subcellular location">
    <subcellularLocation>
        <location evidence="2">Secreted</location>
    </subcellularLocation>
</comment>
<dbReference type="InterPro" id="IPR045053">
    <property type="entry name" value="MAN-like"/>
</dbReference>
<dbReference type="InterPro" id="IPR017853">
    <property type="entry name" value="GH"/>
</dbReference>
<dbReference type="InterPro" id="IPR002156">
    <property type="entry name" value="RNaseH_domain"/>
</dbReference>
<comment type="caution">
    <text evidence="12">The sequence shown here is derived from an EMBL/GenBank/DDBJ whole genome shotgun (WGS) entry which is preliminary data.</text>
</comment>
<dbReference type="GO" id="GO:0016985">
    <property type="term" value="F:mannan endo-1,4-beta-mannosidase activity"/>
    <property type="evidence" value="ECO:0007669"/>
    <property type="project" value="UniProtKB-EC"/>
</dbReference>
<evidence type="ECO:0000256" key="2">
    <source>
        <dbReference type="ARBA" id="ARBA00004613"/>
    </source>
</evidence>
<comment type="catalytic activity">
    <reaction evidence="1">
        <text>Random hydrolysis of (1-&gt;4)-beta-D-mannosidic linkages in mannans, galactomannans and glucomannans.</text>
        <dbReference type="EC" id="3.2.1.78"/>
    </reaction>
</comment>
<dbReference type="GO" id="GO:0003676">
    <property type="term" value="F:nucleic acid binding"/>
    <property type="evidence" value="ECO:0007669"/>
    <property type="project" value="InterPro"/>
</dbReference>
<feature type="domain" description="Reverse transcriptase zinc-binding" evidence="10">
    <location>
        <begin position="85"/>
        <end position="182"/>
    </location>
</feature>
<evidence type="ECO:0000256" key="7">
    <source>
        <dbReference type="ARBA" id="ARBA00022801"/>
    </source>
</evidence>
<organism evidence="12 13">
    <name type="scientific">Senna tora</name>
    <dbReference type="NCBI Taxonomy" id="362788"/>
    <lineage>
        <taxon>Eukaryota</taxon>
        <taxon>Viridiplantae</taxon>
        <taxon>Streptophyta</taxon>
        <taxon>Embryophyta</taxon>
        <taxon>Tracheophyta</taxon>
        <taxon>Spermatophyta</taxon>
        <taxon>Magnoliopsida</taxon>
        <taxon>eudicotyledons</taxon>
        <taxon>Gunneridae</taxon>
        <taxon>Pentapetalae</taxon>
        <taxon>rosids</taxon>
        <taxon>fabids</taxon>
        <taxon>Fabales</taxon>
        <taxon>Fabaceae</taxon>
        <taxon>Caesalpinioideae</taxon>
        <taxon>Cassia clade</taxon>
        <taxon>Senna</taxon>
    </lineage>
</organism>
<dbReference type="PANTHER" id="PTHR31451">
    <property type="match status" value="1"/>
</dbReference>
<evidence type="ECO:0000259" key="9">
    <source>
        <dbReference type="Pfam" id="PF13456"/>
    </source>
</evidence>
<dbReference type="SUPFAM" id="SSF53098">
    <property type="entry name" value="Ribonuclease H-like"/>
    <property type="match status" value="1"/>
</dbReference>
<evidence type="ECO:0000256" key="1">
    <source>
        <dbReference type="ARBA" id="ARBA00001678"/>
    </source>
</evidence>
<evidence type="ECO:0000313" key="12">
    <source>
        <dbReference type="EMBL" id="KAF7844876.1"/>
    </source>
</evidence>
<accession>A0A835CKL6</accession>
<evidence type="ECO:0000313" key="13">
    <source>
        <dbReference type="Proteomes" id="UP000634136"/>
    </source>
</evidence>
<name>A0A835CKL6_9FABA</name>
<evidence type="ECO:0000256" key="4">
    <source>
        <dbReference type="ARBA" id="ARBA00012706"/>
    </source>
</evidence>
<evidence type="ECO:0000256" key="3">
    <source>
        <dbReference type="ARBA" id="ARBA00005641"/>
    </source>
</evidence>
<dbReference type="GO" id="GO:0004523">
    <property type="term" value="F:RNA-DNA hybrid ribonuclease activity"/>
    <property type="evidence" value="ECO:0007669"/>
    <property type="project" value="InterPro"/>
</dbReference>
<dbReference type="EMBL" id="JAAIUW010000001">
    <property type="protein sequence ID" value="KAF7844876.1"/>
    <property type="molecule type" value="Genomic_DNA"/>
</dbReference>
<dbReference type="PANTHER" id="PTHR31451:SF39">
    <property type="entry name" value="MANNAN ENDO-1,4-BETA-MANNOSIDASE 1"/>
    <property type="match status" value="1"/>
</dbReference>
<keyword evidence="5" id="KW-0964">Secreted</keyword>
<keyword evidence="7" id="KW-0378">Hydrolase</keyword>
<keyword evidence="8" id="KW-0326">Glycosidase</keyword>
<dbReference type="InterPro" id="IPR026960">
    <property type="entry name" value="RVT-Znf"/>
</dbReference>
<proteinExistence type="inferred from homology"/>
<dbReference type="Pfam" id="PF13456">
    <property type="entry name" value="RVT_3"/>
    <property type="match status" value="1"/>
</dbReference>
<dbReference type="GO" id="GO:0005576">
    <property type="term" value="C:extracellular region"/>
    <property type="evidence" value="ECO:0007669"/>
    <property type="project" value="UniProtKB-SubCell"/>
</dbReference>
<dbReference type="Pfam" id="PF26410">
    <property type="entry name" value="GH5_mannosidase"/>
    <property type="match status" value="1"/>
</dbReference>
<dbReference type="InterPro" id="IPR044730">
    <property type="entry name" value="RNase_H-like_dom_plant"/>
</dbReference>
<sequence length="723" mass="82486">MGGQHQYGVMHGFRECILFRLQKPANIITGELRVGDLLDDMGSWRDDVLNFFFTEDICRRIKSMSARDVRVSDRWTWLGDAKRGFSVKQCYLKAMQNKWQAIDLMPNIQGGVHNDFWKRLWKLPVAPKYKNLVWRACVGILPTCVALNHKGVEMGLACTFCGCEDEETFHVLVDCPRLHGLWSGSRFDFGSRLWHNNITEWLAVEGVAWTQEQWGMCVIALYLLWEARNAIRFSNARLCIDQFWCRVEAVWEELQDLKSWKEWNNMFGRSLRWEKPTMGTVKLNTDAGTLAEGGGVIGGLLRDGNGVCVAAFTEMVDMSYNATVLEAKAIKRGMEVAMGLGFERVVCESDAKVVLDFLMNMEAPLCQLRTTCQQIVNLKSFFSSIEFSWVPRCCNKASHFLVSFANNYVQDNLWIDQLPSFLSDGLDFVVSEAGKYGVRLIMTLVNNWSDYGGKSQYIQWARNSGQYINNDDDFFTHPVIKQYYKNHIKAVLTRNNTITGVTYKDDPAIFAWELMNEPRSQYDYSGKIIQDWVSEMASYVKSIDNKHLLEVGLEGFYGESVPERKEINPGYEVGTDFISNNQVPEIDFATIHLYPDQWVPSADEAGQSAFVEKWVQAHIEDADKVLQKPILLSEFGKSSRSSGYSVDKRNNYYQTLYDFIYNSARSGGSCAGGLFWQLMSQGMDGFRDGYEVIFEEGQSTAGVIEQQSQKMSSLSSDNQSFRL</sequence>
<dbReference type="SUPFAM" id="SSF51445">
    <property type="entry name" value="(Trans)glycosidases"/>
    <property type="match status" value="1"/>
</dbReference>
<comment type="similarity">
    <text evidence="3">Belongs to the glycosyl hydrolase 5 (cellulase A) family.</text>
</comment>
<evidence type="ECO:0000256" key="6">
    <source>
        <dbReference type="ARBA" id="ARBA00022729"/>
    </source>
</evidence>
<feature type="domain" description="Glycoside hydrolase family 5" evidence="11">
    <location>
        <begin position="424"/>
        <end position="677"/>
    </location>
</feature>
<evidence type="ECO:0000256" key="8">
    <source>
        <dbReference type="ARBA" id="ARBA00023295"/>
    </source>
</evidence>
<gene>
    <name evidence="12" type="ORF">G2W53_001781</name>
</gene>
<dbReference type="OrthoDB" id="406631at2759"/>
<evidence type="ECO:0000259" key="10">
    <source>
        <dbReference type="Pfam" id="PF13966"/>
    </source>
</evidence>
<protein>
    <recommendedName>
        <fullName evidence="4">mannan endo-1,4-beta-mannosidase</fullName>
        <ecNumber evidence="4">3.2.1.78</ecNumber>
    </recommendedName>
</protein>
<dbReference type="Gene3D" id="3.20.20.80">
    <property type="entry name" value="Glycosidases"/>
    <property type="match status" value="1"/>
</dbReference>
<dbReference type="InterPro" id="IPR001547">
    <property type="entry name" value="Glyco_hydro_5"/>
</dbReference>
<evidence type="ECO:0000256" key="5">
    <source>
        <dbReference type="ARBA" id="ARBA00022525"/>
    </source>
</evidence>
<dbReference type="FunFam" id="3.20.20.80:FF:000313">
    <property type="entry name" value="Uncharacterized protein"/>
    <property type="match status" value="1"/>
</dbReference>
<dbReference type="EC" id="3.2.1.78" evidence="4"/>
<dbReference type="InterPro" id="IPR036397">
    <property type="entry name" value="RNaseH_sf"/>
</dbReference>
<evidence type="ECO:0000259" key="11">
    <source>
        <dbReference type="Pfam" id="PF26410"/>
    </source>
</evidence>